<accession>A0A517SUY4</accession>
<name>A0A517SUY4_9BACT</name>
<proteinExistence type="predicted"/>
<reference evidence="2 3" key="1">
    <citation type="submission" date="2019-02" db="EMBL/GenBank/DDBJ databases">
        <title>Deep-cultivation of Planctomycetes and their phenomic and genomic characterization uncovers novel biology.</title>
        <authorList>
            <person name="Wiegand S."/>
            <person name="Jogler M."/>
            <person name="Boedeker C."/>
            <person name="Pinto D."/>
            <person name="Vollmers J."/>
            <person name="Rivas-Marin E."/>
            <person name="Kohn T."/>
            <person name="Peeters S.H."/>
            <person name="Heuer A."/>
            <person name="Rast P."/>
            <person name="Oberbeckmann S."/>
            <person name="Bunk B."/>
            <person name="Jeske O."/>
            <person name="Meyerdierks A."/>
            <person name="Storesund J.E."/>
            <person name="Kallscheuer N."/>
            <person name="Luecker S."/>
            <person name="Lage O.M."/>
            <person name="Pohl T."/>
            <person name="Merkel B.J."/>
            <person name="Hornburger P."/>
            <person name="Mueller R.-W."/>
            <person name="Bruemmer F."/>
            <person name="Labrenz M."/>
            <person name="Spormann A.M."/>
            <person name="Op den Camp H."/>
            <person name="Overmann J."/>
            <person name="Amann R."/>
            <person name="Jetten M.S.M."/>
            <person name="Mascher T."/>
            <person name="Medema M.H."/>
            <person name="Devos D.P."/>
            <person name="Kaster A.-K."/>
            <person name="Ovreas L."/>
            <person name="Rohde M."/>
            <person name="Galperin M.Y."/>
            <person name="Jogler C."/>
        </authorList>
    </citation>
    <scope>NUCLEOTIDE SEQUENCE [LARGE SCALE GENOMIC DNA]</scope>
    <source>
        <strain evidence="2 3">SV_7m_r</strain>
    </source>
</reference>
<evidence type="ECO:0000313" key="2">
    <source>
        <dbReference type="EMBL" id="QDT59945.1"/>
    </source>
</evidence>
<evidence type="ECO:0000256" key="1">
    <source>
        <dbReference type="SAM" id="MobiDB-lite"/>
    </source>
</evidence>
<evidence type="ECO:0000313" key="3">
    <source>
        <dbReference type="Proteomes" id="UP000315003"/>
    </source>
</evidence>
<dbReference type="Proteomes" id="UP000315003">
    <property type="component" value="Chromosome"/>
</dbReference>
<dbReference type="EMBL" id="CP036272">
    <property type="protein sequence ID" value="QDT59945.1"/>
    <property type="molecule type" value="Genomic_DNA"/>
</dbReference>
<keyword evidence="3" id="KW-1185">Reference proteome</keyword>
<sequence length="188" mass="20428">MLRITTALLLLCFVAESRAQDKARMATGEHSLIATFDEQDPRRNFFHDVKVHSRSERLTLVVLDDIAKKEEKADSKPAKGGFGDPSEDGTAKWPARPLGQSPWLSTQRKLNGTVDAEGRIRFGGTTTRDGKLVSLHFVGRSSFAGAAGKVFLLSAKEPVVEGTWKLNHPFTDGGLIPGFNGASNPIGR</sequence>
<dbReference type="OrthoDB" id="9825085at2"/>
<dbReference type="RefSeq" id="WP_145272134.1">
    <property type="nucleotide sequence ID" value="NZ_CP036272.1"/>
</dbReference>
<feature type="region of interest" description="Disordered" evidence="1">
    <location>
        <begin position="72"/>
        <end position="110"/>
    </location>
</feature>
<organism evidence="2 3">
    <name type="scientific">Stieleria bergensis</name>
    <dbReference type="NCBI Taxonomy" id="2528025"/>
    <lineage>
        <taxon>Bacteria</taxon>
        <taxon>Pseudomonadati</taxon>
        <taxon>Planctomycetota</taxon>
        <taxon>Planctomycetia</taxon>
        <taxon>Pirellulales</taxon>
        <taxon>Pirellulaceae</taxon>
        <taxon>Stieleria</taxon>
    </lineage>
</organism>
<gene>
    <name evidence="2" type="ORF">SV7mr_24590</name>
</gene>
<protein>
    <submittedName>
        <fullName evidence="2">Uncharacterized protein</fullName>
    </submittedName>
</protein>
<dbReference type="AlphaFoldDB" id="A0A517SUY4"/>